<name>A0A8X6QLZ9_NEPPI</name>
<organism evidence="1 2">
    <name type="scientific">Nephila pilipes</name>
    <name type="common">Giant wood spider</name>
    <name type="synonym">Nephila maculata</name>
    <dbReference type="NCBI Taxonomy" id="299642"/>
    <lineage>
        <taxon>Eukaryota</taxon>
        <taxon>Metazoa</taxon>
        <taxon>Ecdysozoa</taxon>
        <taxon>Arthropoda</taxon>
        <taxon>Chelicerata</taxon>
        <taxon>Arachnida</taxon>
        <taxon>Araneae</taxon>
        <taxon>Araneomorphae</taxon>
        <taxon>Entelegynae</taxon>
        <taxon>Araneoidea</taxon>
        <taxon>Nephilidae</taxon>
        <taxon>Nephila</taxon>
    </lineage>
</organism>
<reference evidence="1" key="1">
    <citation type="submission" date="2020-08" db="EMBL/GenBank/DDBJ databases">
        <title>Multicomponent nature underlies the extraordinary mechanical properties of spider dragline silk.</title>
        <authorList>
            <person name="Kono N."/>
            <person name="Nakamura H."/>
            <person name="Mori M."/>
            <person name="Yoshida Y."/>
            <person name="Ohtoshi R."/>
            <person name="Malay A.D."/>
            <person name="Moran D.A.P."/>
            <person name="Tomita M."/>
            <person name="Numata K."/>
            <person name="Arakawa K."/>
        </authorList>
    </citation>
    <scope>NUCLEOTIDE SEQUENCE</scope>
</reference>
<sequence>MDFPASRKQMFGTNASRNTVRKLRSIDNLKEYEQVFNEWEDEIIIGVRFVVEVSKTYDSWTWIPIINLTPWMPFNELQKEAYLQFL</sequence>
<dbReference type="EMBL" id="BMAW01128534">
    <property type="protein sequence ID" value="GFU26052.1"/>
    <property type="molecule type" value="Genomic_DNA"/>
</dbReference>
<gene>
    <name evidence="1" type="ORF">NPIL_93161</name>
</gene>
<keyword evidence="2" id="KW-1185">Reference proteome</keyword>
<dbReference type="Proteomes" id="UP000887013">
    <property type="component" value="Unassembled WGS sequence"/>
</dbReference>
<dbReference type="AlphaFoldDB" id="A0A8X6QLZ9"/>
<accession>A0A8X6QLZ9</accession>
<comment type="caution">
    <text evidence="1">The sequence shown here is derived from an EMBL/GenBank/DDBJ whole genome shotgun (WGS) entry which is preliminary data.</text>
</comment>
<proteinExistence type="predicted"/>
<evidence type="ECO:0000313" key="1">
    <source>
        <dbReference type="EMBL" id="GFU26052.1"/>
    </source>
</evidence>
<evidence type="ECO:0000313" key="2">
    <source>
        <dbReference type="Proteomes" id="UP000887013"/>
    </source>
</evidence>
<protein>
    <submittedName>
        <fullName evidence="1">Uncharacterized protein</fullName>
    </submittedName>
</protein>